<dbReference type="EMBL" id="NJHN03000017">
    <property type="protein sequence ID" value="KAH9425706.1"/>
    <property type="molecule type" value="Genomic_DNA"/>
</dbReference>
<name>A0ABQ8JSX9_DERPT</name>
<sequence length="76" mass="9012">MYILRVHLGDAKIDPKGRAIQLSYHHHHHDHRKKTCIKNMDTSEQNKPICPPIYINICMWNLIQYQYVVVAEMAKI</sequence>
<gene>
    <name evidence="1" type="ORF">DERP_004923</name>
</gene>
<dbReference type="Proteomes" id="UP000887458">
    <property type="component" value="Unassembled WGS sequence"/>
</dbReference>
<protein>
    <submittedName>
        <fullName evidence="1">Uncharacterized protein</fullName>
    </submittedName>
</protein>
<organism evidence="1 2">
    <name type="scientific">Dermatophagoides pteronyssinus</name>
    <name type="common">European house dust mite</name>
    <dbReference type="NCBI Taxonomy" id="6956"/>
    <lineage>
        <taxon>Eukaryota</taxon>
        <taxon>Metazoa</taxon>
        <taxon>Ecdysozoa</taxon>
        <taxon>Arthropoda</taxon>
        <taxon>Chelicerata</taxon>
        <taxon>Arachnida</taxon>
        <taxon>Acari</taxon>
        <taxon>Acariformes</taxon>
        <taxon>Sarcoptiformes</taxon>
        <taxon>Astigmata</taxon>
        <taxon>Psoroptidia</taxon>
        <taxon>Analgoidea</taxon>
        <taxon>Pyroglyphidae</taxon>
        <taxon>Dermatophagoidinae</taxon>
        <taxon>Dermatophagoides</taxon>
    </lineage>
</organism>
<keyword evidence="2" id="KW-1185">Reference proteome</keyword>
<proteinExistence type="predicted"/>
<comment type="caution">
    <text evidence="1">The sequence shown here is derived from an EMBL/GenBank/DDBJ whole genome shotgun (WGS) entry which is preliminary data.</text>
</comment>
<evidence type="ECO:0000313" key="2">
    <source>
        <dbReference type="Proteomes" id="UP000887458"/>
    </source>
</evidence>
<accession>A0ABQ8JSX9</accession>
<reference evidence="1 2" key="1">
    <citation type="journal article" date="2018" name="J. Allergy Clin. Immunol.">
        <title>High-quality assembly of Dermatophagoides pteronyssinus genome and transcriptome reveals a wide range of novel allergens.</title>
        <authorList>
            <person name="Liu X.Y."/>
            <person name="Yang K.Y."/>
            <person name="Wang M.Q."/>
            <person name="Kwok J.S."/>
            <person name="Zeng X."/>
            <person name="Yang Z."/>
            <person name="Xiao X.J."/>
            <person name="Lau C.P."/>
            <person name="Li Y."/>
            <person name="Huang Z.M."/>
            <person name="Ba J.G."/>
            <person name="Yim A.K."/>
            <person name="Ouyang C.Y."/>
            <person name="Ngai S.M."/>
            <person name="Chan T.F."/>
            <person name="Leung E.L."/>
            <person name="Liu L."/>
            <person name="Liu Z.G."/>
            <person name="Tsui S.K."/>
        </authorList>
    </citation>
    <scope>NUCLEOTIDE SEQUENCE [LARGE SCALE GENOMIC DNA]</scope>
    <source>
        <strain evidence="1">Derp</strain>
    </source>
</reference>
<reference evidence="1 2" key="2">
    <citation type="journal article" date="2022" name="Mol. Biol. Evol.">
        <title>Comparative Genomics Reveals Insights into the Divergent Evolution of Astigmatic Mites and Household Pest Adaptations.</title>
        <authorList>
            <person name="Xiong Q."/>
            <person name="Wan A.T."/>
            <person name="Liu X."/>
            <person name="Fung C.S."/>
            <person name="Xiao X."/>
            <person name="Malainual N."/>
            <person name="Hou J."/>
            <person name="Wang L."/>
            <person name="Wang M."/>
            <person name="Yang K.Y."/>
            <person name="Cui Y."/>
            <person name="Leung E.L."/>
            <person name="Nong W."/>
            <person name="Shin S.K."/>
            <person name="Au S.W."/>
            <person name="Jeong K.Y."/>
            <person name="Chew F.T."/>
            <person name="Hui J.H."/>
            <person name="Leung T.F."/>
            <person name="Tungtrongchitr A."/>
            <person name="Zhong N."/>
            <person name="Liu Z."/>
            <person name="Tsui S.K."/>
        </authorList>
    </citation>
    <scope>NUCLEOTIDE SEQUENCE [LARGE SCALE GENOMIC DNA]</scope>
    <source>
        <strain evidence="1">Derp</strain>
    </source>
</reference>
<evidence type="ECO:0000313" key="1">
    <source>
        <dbReference type="EMBL" id="KAH9425706.1"/>
    </source>
</evidence>